<protein>
    <recommendedName>
        <fullName evidence="3">Transposase DDE domain-containing protein</fullName>
    </recommendedName>
</protein>
<evidence type="ECO:0000313" key="2">
    <source>
        <dbReference type="Proteomes" id="UP000008898"/>
    </source>
</evidence>
<gene>
    <name evidence="1" type="ordered locus">zobellia_3321</name>
</gene>
<keyword evidence="2" id="KW-1185">Reference proteome</keyword>
<evidence type="ECO:0000313" key="1">
    <source>
        <dbReference type="EMBL" id="CAZ97459.1"/>
    </source>
</evidence>
<organism evidence="1 2">
    <name type="scientific">Zobellia galactanivorans (strain DSM 12802 / CCUG 47099 / CIP 106680 / NCIMB 13871 / Dsij)</name>
    <dbReference type="NCBI Taxonomy" id="63186"/>
    <lineage>
        <taxon>Bacteria</taxon>
        <taxon>Pseudomonadati</taxon>
        <taxon>Bacteroidota</taxon>
        <taxon>Flavobacteriia</taxon>
        <taxon>Flavobacteriales</taxon>
        <taxon>Flavobacteriaceae</taxon>
        <taxon>Zobellia</taxon>
    </lineage>
</organism>
<dbReference type="OrthoDB" id="1454687at2"/>
<dbReference type="Proteomes" id="UP000008898">
    <property type="component" value="Chromosome"/>
</dbReference>
<proteinExistence type="predicted"/>
<name>G0L8C5_ZOBGA</name>
<dbReference type="HOGENOM" id="CLU_2830435_0_0_10"/>
<evidence type="ECO:0008006" key="3">
    <source>
        <dbReference type="Google" id="ProtNLM"/>
    </source>
</evidence>
<dbReference type="AlphaFoldDB" id="G0L8C5"/>
<reference evidence="2" key="1">
    <citation type="submission" date="2009-07" db="EMBL/GenBank/DDBJ databases">
        <title>Complete genome sequence of Zobellia galactanivorans Dsij.</title>
        <authorList>
            <consortium name="Genoscope - CEA"/>
        </authorList>
    </citation>
    <scope>NUCLEOTIDE SEQUENCE [LARGE SCALE GENOMIC DNA]</scope>
    <source>
        <strain evidence="2">DSM 12802 / CCUG 47099 / CIP 106680 / NCIMB 13871 / Dsij</strain>
    </source>
</reference>
<reference evidence="1 2" key="2">
    <citation type="journal article" date="2012" name="Environ. Microbiol.">
        <title>Characterization of the first alginolytic operons in a marine bacterium: from their emergence in marine Flavobacteriia to their independent transfers to marine Proteobacteria and human gut Bacteroides.</title>
        <authorList>
            <person name="Thomas F."/>
            <person name="Barbeyron T."/>
            <person name="Tonon T."/>
            <person name="Genicot S."/>
            <person name="Czjzek M."/>
            <person name="Michel G."/>
        </authorList>
    </citation>
    <scope>NUCLEOTIDE SEQUENCE [LARGE SCALE GENOMIC DNA]</scope>
    <source>
        <strain evidence="2">DSM 12802 / CCUG 47099 / CIP 106680 / NCIMB 13871 / Dsij</strain>
    </source>
</reference>
<accession>G0L8C5</accession>
<dbReference type="KEGG" id="zga:ZOBELLIA_3321"/>
<dbReference type="EMBL" id="FP476056">
    <property type="protein sequence ID" value="CAZ97459.1"/>
    <property type="molecule type" value="Genomic_DNA"/>
</dbReference>
<sequence length="66" mass="7658">MQGKKKIPFAKVFNDDRTVEPAFRPLPQFMGLRKINSIGWAKANKVIHLSAIAYNLKKHLKFTKYL</sequence>